<dbReference type="KEGG" id="vih:AB0763_08170"/>
<dbReference type="InterPro" id="IPR024409">
    <property type="entry name" value="DUF3833"/>
</dbReference>
<feature type="chain" id="PRO_5044347544" evidence="1">
    <location>
        <begin position="26"/>
        <end position="180"/>
    </location>
</feature>
<feature type="signal peptide" evidence="1">
    <location>
        <begin position="1"/>
        <end position="25"/>
    </location>
</feature>
<dbReference type="EMBL" id="CP162601">
    <property type="protein sequence ID" value="XDK24203.1"/>
    <property type="molecule type" value="Genomic_DNA"/>
</dbReference>
<dbReference type="PROSITE" id="PS51257">
    <property type="entry name" value="PROKAR_LIPOPROTEIN"/>
    <property type="match status" value="1"/>
</dbReference>
<dbReference type="AlphaFoldDB" id="A0AB39HE75"/>
<evidence type="ECO:0000256" key="1">
    <source>
        <dbReference type="SAM" id="SignalP"/>
    </source>
</evidence>
<gene>
    <name evidence="2" type="ORF">AB0763_08170</name>
</gene>
<organism evidence="2">
    <name type="scientific">Vibrio sp. HB236076</name>
    <dbReference type="NCBI Taxonomy" id="3232307"/>
    <lineage>
        <taxon>Bacteria</taxon>
        <taxon>Pseudomonadati</taxon>
        <taxon>Pseudomonadota</taxon>
        <taxon>Gammaproteobacteria</taxon>
        <taxon>Vibrionales</taxon>
        <taxon>Vibrionaceae</taxon>
        <taxon>Vibrio</taxon>
    </lineage>
</organism>
<keyword evidence="1" id="KW-0732">Signal</keyword>
<sequence>MNNNRCRFFRAIVLFLSAFIVACSADIDDYSQSGPEFQLFDYFSGQHTAWGMIQDYRLKQTRRFEVALRGEVKGEELTLHEDFVFDDGETMTRVWRITRQSDGHYLGQADDIVGTALGREQGNALHWQYDFLIEQDGSKTQVTFDDWLYRQDEKHVFNVTSIRKWGIEVGRLTLFFQKHD</sequence>
<name>A0AB39HE75_9VIBR</name>
<protein>
    <submittedName>
        <fullName evidence="2">DUF3833 domain-containing protein</fullName>
    </submittedName>
</protein>
<reference evidence="2" key="1">
    <citation type="submission" date="2024-07" db="EMBL/GenBank/DDBJ databases">
        <title>Genome Analysis of a Potential Novel Vibrio Species Secreting pH- and Thermo-stable Alginate Lyase and its Application in Producing Alginate Oligosaccharides.</title>
        <authorList>
            <person name="Huang H."/>
            <person name="Bao K."/>
        </authorList>
    </citation>
    <scope>NUCLEOTIDE SEQUENCE</scope>
    <source>
        <strain evidence="2">HB236076</strain>
    </source>
</reference>
<accession>A0AB39HE75</accession>
<evidence type="ECO:0000313" key="2">
    <source>
        <dbReference type="EMBL" id="XDK24203.1"/>
    </source>
</evidence>
<proteinExistence type="predicted"/>
<dbReference type="Pfam" id="PF12915">
    <property type="entry name" value="DUF3833"/>
    <property type="match status" value="1"/>
</dbReference>
<dbReference type="RefSeq" id="WP_306100262.1">
    <property type="nucleotide sequence ID" value="NZ_CP162601.1"/>
</dbReference>